<evidence type="ECO:0000256" key="1">
    <source>
        <dbReference type="ARBA" id="ARBA00002360"/>
    </source>
</evidence>
<dbReference type="PANTHER" id="PTHR47627:SF1">
    <property type="entry name" value="RUBREDOXIN-1-RELATED"/>
    <property type="match status" value="1"/>
</dbReference>
<gene>
    <name evidence="10" type="ordered locus">Desal_0087</name>
</gene>
<dbReference type="InterPro" id="IPR024922">
    <property type="entry name" value="Rubredoxin"/>
</dbReference>
<sequence length="59" mass="6487">MAEPKDMYQCQVSNCGYIYNPDKGDRKGKIAKGTAFADLPEDWKCPVCGASKKSFKPLG</sequence>
<evidence type="ECO:0000259" key="9">
    <source>
        <dbReference type="PROSITE" id="PS50903"/>
    </source>
</evidence>
<dbReference type="eggNOG" id="COG1773">
    <property type="taxonomic scope" value="Bacteria"/>
</dbReference>
<dbReference type="InterPro" id="IPR024935">
    <property type="entry name" value="Rubredoxin_dom"/>
</dbReference>
<dbReference type="PROSITE" id="PS00202">
    <property type="entry name" value="RUBREDOXIN"/>
    <property type="match status" value="1"/>
</dbReference>
<dbReference type="HOGENOM" id="CLU_128747_3_2_7"/>
<keyword evidence="3 7" id="KW-0813">Transport</keyword>
<dbReference type="KEGG" id="dsa:Desal_0087"/>
<dbReference type="EMBL" id="CP001649">
    <property type="protein sequence ID" value="ACS78158.1"/>
    <property type="molecule type" value="Genomic_DNA"/>
</dbReference>
<evidence type="ECO:0000256" key="2">
    <source>
        <dbReference type="ARBA" id="ARBA00005337"/>
    </source>
</evidence>
<dbReference type="InterPro" id="IPR024934">
    <property type="entry name" value="Rubredoxin-like_dom"/>
</dbReference>
<feature type="binding site" evidence="8">
    <location>
        <position position="15"/>
    </location>
    <ligand>
        <name>Fe cation</name>
        <dbReference type="ChEBI" id="CHEBI:24875"/>
    </ligand>
</feature>
<dbReference type="PANTHER" id="PTHR47627">
    <property type="entry name" value="RUBREDOXIN"/>
    <property type="match status" value="1"/>
</dbReference>
<comment type="similarity">
    <text evidence="2 7">Belongs to the rubredoxin family.</text>
</comment>
<evidence type="ECO:0000256" key="7">
    <source>
        <dbReference type="PIRNR" id="PIRNR000071"/>
    </source>
</evidence>
<comment type="cofactor">
    <cofactor evidence="7 8">
        <name>Fe(3+)</name>
        <dbReference type="ChEBI" id="CHEBI:29034"/>
    </cofactor>
    <text evidence="7 8">Binds 1 Fe(3+) ion per subunit.</text>
</comment>
<dbReference type="GO" id="GO:0005506">
    <property type="term" value="F:iron ion binding"/>
    <property type="evidence" value="ECO:0007669"/>
    <property type="project" value="InterPro"/>
</dbReference>
<dbReference type="GO" id="GO:0043448">
    <property type="term" value="P:alkane catabolic process"/>
    <property type="evidence" value="ECO:0007669"/>
    <property type="project" value="TreeGrafter"/>
</dbReference>
<feature type="binding site" evidence="8">
    <location>
        <position position="48"/>
    </location>
    <ligand>
        <name>Fe cation</name>
        <dbReference type="ChEBI" id="CHEBI:24875"/>
    </ligand>
</feature>
<organism evidence="10 11">
    <name type="scientific">Maridesulfovibrio salexigens (strain ATCC 14822 / DSM 2638 / NCIMB 8403 / VKM B-1763)</name>
    <name type="common">Desulfovibrio salexigens</name>
    <dbReference type="NCBI Taxonomy" id="526222"/>
    <lineage>
        <taxon>Bacteria</taxon>
        <taxon>Pseudomonadati</taxon>
        <taxon>Thermodesulfobacteriota</taxon>
        <taxon>Desulfovibrionia</taxon>
        <taxon>Desulfovibrionales</taxon>
        <taxon>Desulfovibrionaceae</taxon>
        <taxon>Maridesulfovibrio</taxon>
    </lineage>
</organism>
<dbReference type="PIRSF" id="PIRSF000071">
    <property type="entry name" value="Rubredoxin"/>
    <property type="match status" value="1"/>
</dbReference>
<dbReference type="Proteomes" id="UP000002601">
    <property type="component" value="Chromosome"/>
</dbReference>
<evidence type="ECO:0000256" key="3">
    <source>
        <dbReference type="ARBA" id="ARBA00022448"/>
    </source>
</evidence>
<keyword evidence="4 7" id="KW-0479">Metal-binding</keyword>
<accession>C6BV21</accession>
<proteinExistence type="inferred from homology"/>
<dbReference type="OrthoDB" id="9802447at2"/>
<evidence type="ECO:0000256" key="8">
    <source>
        <dbReference type="PIRSR" id="PIRSR000071-1"/>
    </source>
</evidence>
<evidence type="ECO:0000256" key="5">
    <source>
        <dbReference type="ARBA" id="ARBA00022982"/>
    </source>
</evidence>
<dbReference type="GO" id="GO:0009055">
    <property type="term" value="F:electron transfer activity"/>
    <property type="evidence" value="ECO:0007669"/>
    <property type="project" value="InterPro"/>
</dbReference>
<dbReference type="STRING" id="526222.Desal_0087"/>
<keyword evidence="6 7" id="KW-0408">Iron</keyword>
<dbReference type="SUPFAM" id="SSF57802">
    <property type="entry name" value="Rubredoxin-like"/>
    <property type="match status" value="1"/>
</dbReference>
<keyword evidence="5 7" id="KW-0249">Electron transport</keyword>
<name>C6BV21_MARSD</name>
<feature type="binding site" evidence="8">
    <location>
        <position position="10"/>
    </location>
    <ligand>
        <name>Fe cation</name>
        <dbReference type="ChEBI" id="CHEBI:24875"/>
    </ligand>
</feature>
<dbReference type="CDD" id="cd00730">
    <property type="entry name" value="rubredoxin"/>
    <property type="match status" value="1"/>
</dbReference>
<dbReference type="InterPro" id="IPR050526">
    <property type="entry name" value="Rubredoxin_ET"/>
</dbReference>
<evidence type="ECO:0000256" key="4">
    <source>
        <dbReference type="ARBA" id="ARBA00022723"/>
    </source>
</evidence>
<evidence type="ECO:0000313" key="11">
    <source>
        <dbReference type="Proteomes" id="UP000002601"/>
    </source>
</evidence>
<keyword evidence="11" id="KW-1185">Reference proteome</keyword>
<evidence type="ECO:0000313" key="10">
    <source>
        <dbReference type="EMBL" id="ACS78158.1"/>
    </source>
</evidence>
<dbReference type="PRINTS" id="PR00163">
    <property type="entry name" value="RUBREDOXIN"/>
</dbReference>
<dbReference type="Pfam" id="PF00301">
    <property type="entry name" value="Rubredoxin"/>
    <property type="match status" value="1"/>
</dbReference>
<protein>
    <recommendedName>
        <fullName evidence="7">Rubredoxin</fullName>
    </recommendedName>
</protein>
<evidence type="ECO:0000256" key="6">
    <source>
        <dbReference type="ARBA" id="ARBA00023004"/>
    </source>
</evidence>
<dbReference type="FunFam" id="2.20.28.10:FF:000001">
    <property type="entry name" value="Rubredoxin"/>
    <property type="match status" value="1"/>
</dbReference>
<dbReference type="Gene3D" id="2.20.28.10">
    <property type="match status" value="1"/>
</dbReference>
<dbReference type="InterPro" id="IPR018527">
    <property type="entry name" value="Rubredoxin_Fe_BS"/>
</dbReference>
<dbReference type="RefSeq" id="WP_012765684.1">
    <property type="nucleotide sequence ID" value="NC_012881.1"/>
</dbReference>
<feature type="binding site" evidence="8">
    <location>
        <position position="45"/>
    </location>
    <ligand>
        <name>Fe cation</name>
        <dbReference type="ChEBI" id="CHEBI:24875"/>
    </ligand>
</feature>
<dbReference type="PROSITE" id="PS50903">
    <property type="entry name" value="RUBREDOXIN_LIKE"/>
    <property type="match status" value="1"/>
</dbReference>
<feature type="domain" description="Rubredoxin-like" evidence="9">
    <location>
        <begin position="7"/>
        <end position="58"/>
    </location>
</feature>
<reference evidence="10 11" key="1">
    <citation type="submission" date="2009-06" db="EMBL/GenBank/DDBJ databases">
        <title>Complete sequence of Desulfovibrio salexigens DSM 2638.</title>
        <authorList>
            <consortium name="US DOE Joint Genome Institute"/>
            <person name="Lucas S."/>
            <person name="Copeland A."/>
            <person name="Lapidus A."/>
            <person name="Glavina del Rio T."/>
            <person name="Tice H."/>
            <person name="Bruce D."/>
            <person name="Goodwin L."/>
            <person name="Pitluck S."/>
            <person name="Munk A.C."/>
            <person name="Brettin T."/>
            <person name="Detter J.C."/>
            <person name="Han C."/>
            <person name="Tapia R."/>
            <person name="Larimer F."/>
            <person name="Land M."/>
            <person name="Hauser L."/>
            <person name="Kyrpides N."/>
            <person name="Anderson I."/>
            <person name="Wall J.D."/>
            <person name="Arkin A.P."/>
            <person name="Dehal P."/>
            <person name="Chivian D."/>
            <person name="Giles B."/>
            <person name="Hazen T.C."/>
        </authorList>
    </citation>
    <scope>NUCLEOTIDE SEQUENCE [LARGE SCALE GENOMIC DNA]</scope>
    <source>
        <strain evidence="11">ATCC 14822 / DSM 2638 / NCIMB 8403 / VKM B-1763</strain>
    </source>
</reference>
<comment type="function">
    <text evidence="1">Rubredoxin is a small nonheme, iron protein lacking acid-labile sulfide. Its single Fe, chelated to 4 Cys, functions as an electron acceptor and may also stabilize the conformation of the molecule.</text>
</comment>
<dbReference type="AlphaFoldDB" id="C6BV21"/>